<dbReference type="InterPro" id="IPR000620">
    <property type="entry name" value="EamA_dom"/>
</dbReference>
<evidence type="ECO:0000256" key="1">
    <source>
        <dbReference type="SAM" id="Phobius"/>
    </source>
</evidence>
<keyword evidence="1" id="KW-1133">Transmembrane helix</keyword>
<dbReference type="InterPro" id="IPR037185">
    <property type="entry name" value="EmrE-like"/>
</dbReference>
<feature type="domain" description="EamA" evidence="2">
    <location>
        <begin position="6"/>
        <end position="159"/>
    </location>
</feature>
<dbReference type="AlphaFoldDB" id="A0A382V8Q3"/>
<feature type="transmembrane region" description="Helical" evidence="1">
    <location>
        <begin position="82"/>
        <end position="108"/>
    </location>
</feature>
<proteinExistence type="predicted"/>
<dbReference type="Gene3D" id="1.10.3730.20">
    <property type="match status" value="1"/>
</dbReference>
<feature type="transmembrane region" description="Helical" evidence="1">
    <location>
        <begin position="145"/>
        <end position="163"/>
    </location>
</feature>
<keyword evidence="1" id="KW-0812">Transmembrane</keyword>
<name>A0A382V8Q3_9ZZZZ</name>
<dbReference type="GO" id="GO:0016020">
    <property type="term" value="C:membrane"/>
    <property type="evidence" value="ECO:0007669"/>
    <property type="project" value="InterPro"/>
</dbReference>
<accession>A0A382V8Q3</accession>
<protein>
    <recommendedName>
        <fullName evidence="2">EamA domain-containing protein</fullName>
    </recommendedName>
</protein>
<organism evidence="3">
    <name type="scientific">marine metagenome</name>
    <dbReference type="NCBI Taxonomy" id="408172"/>
    <lineage>
        <taxon>unclassified sequences</taxon>
        <taxon>metagenomes</taxon>
        <taxon>ecological metagenomes</taxon>
    </lineage>
</organism>
<dbReference type="SUPFAM" id="SSF103481">
    <property type="entry name" value="Multidrug resistance efflux transporter EmrE"/>
    <property type="match status" value="1"/>
</dbReference>
<dbReference type="Pfam" id="PF00892">
    <property type="entry name" value="EamA"/>
    <property type="match status" value="1"/>
</dbReference>
<evidence type="ECO:0000259" key="2">
    <source>
        <dbReference type="Pfam" id="PF00892"/>
    </source>
</evidence>
<gene>
    <name evidence="3" type="ORF">METZ01_LOCUS395162</name>
</gene>
<reference evidence="3" key="1">
    <citation type="submission" date="2018-05" db="EMBL/GenBank/DDBJ databases">
        <authorList>
            <person name="Lanie J.A."/>
            <person name="Ng W.-L."/>
            <person name="Kazmierczak K.M."/>
            <person name="Andrzejewski T.M."/>
            <person name="Davidsen T.M."/>
            <person name="Wayne K.J."/>
            <person name="Tettelin H."/>
            <person name="Glass J.I."/>
            <person name="Rusch D."/>
            <person name="Podicherti R."/>
            <person name="Tsui H.-C.T."/>
            <person name="Winkler M.E."/>
        </authorList>
    </citation>
    <scope>NUCLEOTIDE SEQUENCE</scope>
</reference>
<feature type="transmembrane region" description="Helical" evidence="1">
    <location>
        <begin position="114"/>
        <end position="133"/>
    </location>
</feature>
<dbReference type="EMBL" id="UINC01149686">
    <property type="protein sequence ID" value="SVD42308.1"/>
    <property type="molecule type" value="Genomic_DNA"/>
</dbReference>
<feature type="transmembrane region" description="Helical" evidence="1">
    <location>
        <begin position="44"/>
        <end position="61"/>
    </location>
</feature>
<evidence type="ECO:0000313" key="3">
    <source>
        <dbReference type="EMBL" id="SVD42308.1"/>
    </source>
</evidence>
<feature type="non-terminal residue" evidence="3">
    <location>
        <position position="1"/>
    </location>
</feature>
<keyword evidence="1" id="KW-0472">Membrane</keyword>
<sequence>KKHWKAGIMWGLMSAFGQGFGAVLSRKAISVVEAGATVDGLSQAYQRILGGLTVMAVLLVLRKIKIRNSGPIQTEVALTPAAVKLVAALVVANALCGPTLGVGAYQWALTGLPAGIVLSVVALSPLVIIPLAMKFEGERPTVRSIIGSVVAVGGVIIMTNQVLQ</sequence>